<feature type="domain" description="DUF1659" evidence="1">
    <location>
        <begin position="3"/>
        <end position="71"/>
    </location>
</feature>
<evidence type="ECO:0000259" key="1">
    <source>
        <dbReference type="Pfam" id="PF07872"/>
    </source>
</evidence>
<dbReference type="AlphaFoldDB" id="A0A644TN52"/>
<organism evidence="2">
    <name type="scientific">bioreactor metagenome</name>
    <dbReference type="NCBI Taxonomy" id="1076179"/>
    <lineage>
        <taxon>unclassified sequences</taxon>
        <taxon>metagenomes</taxon>
        <taxon>ecological metagenomes</taxon>
    </lineage>
</organism>
<accession>A0A644TN52</accession>
<reference evidence="2" key="1">
    <citation type="submission" date="2019-08" db="EMBL/GenBank/DDBJ databases">
        <authorList>
            <person name="Kucharzyk K."/>
            <person name="Murdoch R.W."/>
            <person name="Higgins S."/>
            <person name="Loffler F."/>
        </authorList>
    </citation>
    <scope>NUCLEOTIDE SEQUENCE</scope>
</reference>
<proteinExistence type="predicted"/>
<protein>
    <recommendedName>
        <fullName evidence="1">DUF1659 domain-containing protein</fullName>
    </recommendedName>
</protein>
<comment type="caution">
    <text evidence="2">The sequence shown here is derived from an EMBL/GenBank/DDBJ whole genome shotgun (WGS) entry which is preliminary data.</text>
</comment>
<dbReference type="Pfam" id="PF07872">
    <property type="entry name" value="DUF1659"/>
    <property type="match status" value="1"/>
</dbReference>
<dbReference type="InterPro" id="IPR012454">
    <property type="entry name" value="DUF1659"/>
</dbReference>
<name>A0A644TN52_9ZZZZ</name>
<evidence type="ECO:0000313" key="2">
    <source>
        <dbReference type="EMBL" id="MPL67151.1"/>
    </source>
</evidence>
<sequence>MAKKAIEKATLQIQVDNGVNDSGKAVSKTYTISNVNPAAEADVVYNAGAKIGGLLNREVQAIYATEKHLLTAE</sequence>
<dbReference type="EMBL" id="VSSQ01000035">
    <property type="protein sequence ID" value="MPL67151.1"/>
    <property type="molecule type" value="Genomic_DNA"/>
</dbReference>
<gene>
    <name evidence="2" type="ORF">SDC9_12841</name>
</gene>